<dbReference type="GO" id="GO:0030145">
    <property type="term" value="F:manganese ion binding"/>
    <property type="evidence" value="ECO:0007669"/>
    <property type="project" value="InterPro"/>
</dbReference>
<protein>
    <submittedName>
        <fullName evidence="6">Cytosol aminopeptidase</fullName>
        <ecNumber evidence="6">3.4.11.1</ecNumber>
    </submittedName>
</protein>
<dbReference type="Proteomes" id="UP000596742">
    <property type="component" value="Unassembled WGS sequence"/>
</dbReference>
<feature type="domain" description="Cytosol aminopeptidase" evidence="5">
    <location>
        <begin position="58"/>
        <end position="65"/>
    </location>
</feature>
<dbReference type="InterPro" id="IPR000819">
    <property type="entry name" value="Peptidase_M17_C"/>
</dbReference>
<evidence type="ECO:0000256" key="4">
    <source>
        <dbReference type="ARBA" id="ARBA00022801"/>
    </source>
</evidence>
<dbReference type="PROSITE" id="PS00631">
    <property type="entry name" value="CYTOSOL_AP"/>
    <property type="match status" value="1"/>
</dbReference>
<dbReference type="PANTHER" id="PTHR11963">
    <property type="entry name" value="LEUCINE AMINOPEPTIDASE-RELATED"/>
    <property type="match status" value="1"/>
</dbReference>
<sequence>MIRLTFCIVCNDVASYSSSHCRMVHRQNSEPVVCLFLDIDKALYSRLVWFYRTTMVDNTDAEGRLILADALCYADTFNPTAVLDMAALTGIIIMEHDSAIDVALGSAVTGVFSNSNTTWELLQKAGSRTGDRVWRMPLLQHYSKQVTESQLADVNNVAFLKEFVTAKQWMHLDIAGVMMNQDEVPYLSKGMSGRPTRTVVEFLKLLSEQS</sequence>
<accession>A0A8B6C9S7</accession>
<keyword evidence="7" id="KW-1185">Reference proteome</keyword>
<dbReference type="EMBL" id="UYJE01001440">
    <property type="protein sequence ID" value="VDI02207.1"/>
    <property type="molecule type" value="Genomic_DNA"/>
</dbReference>
<dbReference type="InterPro" id="IPR011356">
    <property type="entry name" value="Leucine_aapep/pepB"/>
</dbReference>
<dbReference type="GO" id="GO:0005737">
    <property type="term" value="C:cytoplasm"/>
    <property type="evidence" value="ECO:0007669"/>
    <property type="project" value="InterPro"/>
</dbReference>
<dbReference type="GO" id="GO:0070006">
    <property type="term" value="F:metalloaminopeptidase activity"/>
    <property type="evidence" value="ECO:0007669"/>
    <property type="project" value="InterPro"/>
</dbReference>
<proteinExistence type="inferred from homology"/>
<dbReference type="OrthoDB" id="412814at2759"/>
<dbReference type="Pfam" id="PF00883">
    <property type="entry name" value="Peptidase_M17"/>
    <property type="match status" value="1"/>
</dbReference>
<organism evidence="6 7">
    <name type="scientific">Mytilus galloprovincialis</name>
    <name type="common">Mediterranean mussel</name>
    <dbReference type="NCBI Taxonomy" id="29158"/>
    <lineage>
        <taxon>Eukaryota</taxon>
        <taxon>Metazoa</taxon>
        <taxon>Spiralia</taxon>
        <taxon>Lophotrochozoa</taxon>
        <taxon>Mollusca</taxon>
        <taxon>Bivalvia</taxon>
        <taxon>Autobranchia</taxon>
        <taxon>Pteriomorphia</taxon>
        <taxon>Mytilida</taxon>
        <taxon>Mytiloidea</taxon>
        <taxon>Mytilidae</taxon>
        <taxon>Mytilinae</taxon>
        <taxon>Mytilus</taxon>
    </lineage>
</organism>
<dbReference type="GO" id="GO:0006508">
    <property type="term" value="P:proteolysis"/>
    <property type="evidence" value="ECO:0007669"/>
    <property type="project" value="UniProtKB-KW"/>
</dbReference>
<evidence type="ECO:0000256" key="1">
    <source>
        <dbReference type="ARBA" id="ARBA00009528"/>
    </source>
</evidence>
<evidence type="ECO:0000256" key="3">
    <source>
        <dbReference type="ARBA" id="ARBA00022670"/>
    </source>
</evidence>
<dbReference type="Gene3D" id="3.40.630.10">
    <property type="entry name" value="Zn peptidases"/>
    <property type="match status" value="1"/>
</dbReference>
<reference evidence="6" key="1">
    <citation type="submission" date="2018-11" db="EMBL/GenBank/DDBJ databases">
        <authorList>
            <person name="Alioto T."/>
            <person name="Alioto T."/>
        </authorList>
    </citation>
    <scope>NUCLEOTIDE SEQUENCE</scope>
</reference>
<dbReference type="PANTHER" id="PTHR11963:SF23">
    <property type="entry name" value="CYTOSOL AMINOPEPTIDASE"/>
    <property type="match status" value="1"/>
</dbReference>
<dbReference type="SUPFAM" id="SSF53187">
    <property type="entry name" value="Zn-dependent exopeptidases"/>
    <property type="match status" value="1"/>
</dbReference>
<evidence type="ECO:0000313" key="6">
    <source>
        <dbReference type="EMBL" id="VDI02207.1"/>
    </source>
</evidence>
<dbReference type="PRINTS" id="PR00481">
    <property type="entry name" value="LAMNOPPTDASE"/>
</dbReference>
<dbReference type="AlphaFoldDB" id="A0A8B6C9S7"/>
<keyword evidence="3" id="KW-0645">Protease</keyword>
<evidence type="ECO:0000313" key="7">
    <source>
        <dbReference type="Proteomes" id="UP000596742"/>
    </source>
</evidence>
<name>A0A8B6C9S7_MYTGA</name>
<keyword evidence="2 6" id="KW-0031">Aminopeptidase</keyword>
<evidence type="ECO:0000259" key="5">
    <source>
        <dbReference type="PROSITE" id="PS00631"/>
    </source>
</evidence>
<comment type="similarity">
    <text evidence="1">Belongs to the peptidase M17 family.</text>
</comment>
<comment type="caution">
    <text evidence="6">The sequence shown here is derived from an EMBL/GenBank/DDBJ whole genome shotgun (WGS) entry which is preliminary data.</text>
</comment>
<keyword evidence="4 6" id="KW-0378">Hydrolase</keyword>
<dbReference type="EC" id="3.4.11.1" evidence="6"/>
<evidence type="ECO:0000256" key="2">
    <source>
        <dbReference type="ARBA" id="ARBA00022438"/>
    </source>
</evidence>
<gene>
    <name evidence="6" type="ORF">MGAL_10B030355</name>
</gene>